<dbReference type="PANTHER" id="PTHR30466">
    <property type="entry name" value="FLAVIN REDUCTASE"/>
    <property type="match status" value="1"/>
</dbReference>
<protein>
    <submittedName>
        <fullName evidence="3">Flavin reductase family protein</fullName>
    </submittedName>
</protein>
<dbReference type="AlphaFoldDB" id="A0A853F7K9"/>
<dbReference type="Pfam" id="PF01613">
    <property type="entry name" value="Flavin_Reduct"/>
    <property type="match status" value="1"/>
</dbReference>
<evidence type="ECO:0000313" key="3">
    <source>
        <dbReference type="EMBL" id="NYT36093.1"/>
    </source>
</evidence>
<sequence length="158" mass="17039">MSSSSREFRNALGRYPTGVAIISARGEDGKLVGLTANSVTPVGSDPVRLAWSLGVESRTRAVFEEASYFSVNVLASNQISVARQFASSLADRYEGIDYVAAGSQSLPKIHGAIAWYVCRRTDTTEVGDHVMFIGDVVESELADGAPLLYFAGRFAQFH</sequence>
<dbReference type="EMBL" id="JACCEW010000001">
    <property type="protein sequence ID" value="NYT36093.1"/>
    <property type="molecule type" value="Genomic_DNA"/>
</dbReference>
<dbReference type="InterPro" id="IPR050268">
    <property type="entry name" value="NADH-dep_flavin_reductase"/>
</dbReference>
<dbReference type="Gene3D" id="2.30.110.10">
    <property type="entry name" value="Electron Transport, Fmn-binding Protein, Chain A"/>
    <property type="match status" value="1"/>
</dbReference>
<gene>
    <name evidence="3" type="ORF">H0A68_04345</name>
</gene>
<accession>A0A853F7K9</accession>
<organism evidence="3 4">
    <name type="scientific">Allopusillimonas soli</name>
    <dbReference type="NCBI Taxonomy" id="659016"/>
    <lineage>
        <taxon>Bacteria</taxon>
        <taxon>Pseudomonadati</taxon>
        <taxon>Pseudomonadota</taxon>
        <taxon>Betaproteobacteria</taxon>
        <taxon>Burkholderiales</taxon>
        <taxon>Alcaligenaceae</taxon>
        <taxon>Allopusillimonas</taxon>
    </lineage>
</organism>
<dbReference type="SMART" id="SM00903">
    <property type="entry name" value="Flavin_Reduct"/>
    <property type="match status" value="1"/>
</dbReference>
<reference evidence="3 4" key="1">
    <citation type="submission" date="2020-07" db="EMBL/GenBank/DDBJ databases">
        <title>Taxonomic revisions and descriptions of new bacterial species based on genomic comparisons in the high-G+C-content subgroup of the family Alcaligenaceae.</title>
        <authorList>
            <person name="Szabo A."/>
            <person name="Felfoldi T."/>
        </authorList>
    </citation>
    <scope>NUCLEOTIDE SEQUENCE [LARGE SCALE GENOMIC DNA]</scope>
    <source>
        <strain evidence="3 4">DSM 25264</strain>
    </source>
</reference>
<keyword evidence="1" id="KW-0560">Oxidoreductase</keyword>
<dbReference type="RefSeq" id="WP_129968004.1">
    <property type="nucleotide sequence ID" value="NZ_JACCEW010000001.1"/>
</dbReference>
<dbReference type="PANTHER" id="PTHR30466:SF1">
    <property type="entry name" value="FMN REDUCTASE (NADH) RUTF"/>
    <property type="match status" value="1"/>
</dbReference>
<evidence type="ECO:0000259" key="2">
    <source>
        <dbReference type="SMART" id="SM00903"/>
    </source>
</evidence>
<dbReference type="InterPro" id="IPR012349">
    <property type="entry name" value="Split_barrel_FMN-bd"/>
</dbReference>
<dbReference type="GO" id="GO:0042602">
    <property type="term" value="F:riboflavin reductase (NADPH) activity"/>
    <property type="evidence" value="ECO:0007669"/>
    <property type="project" value="TreeGrafter"/>
</dbReference>
<proteinExistence type="predicted"/>
<comment type="caution">
    <text evidence="3">The sequence shown here is derived from an EMBL/GenBank/DDBJ whole genome shotgun (WGS) entry which is preliminary data.</text>
</comment>
<dbReference type="InterPro" id="IPR002563">
    <property type="entry name" value="Flavin_Rdtase-like_dom"/>
</dbReference>
<keyword evidence="4" id="KW-1185">Reference proteome</keyword>
<dbReference type="OrthoDB" id="9792858at2"/>
<name>A0A853F7K9_9BURK</name>
<feature type="domain" description="Flavin reductase like" evidence="2">
    <location>
        <begin position="12"/>
        <end position="156"/>
    </location>
</feature>
<dbReference type="SUPFAM" id="SSF50475">
    <property type="entry name" value="FMN-binding split barrel"/>
    <property type="match status" value="1"/>
</dbReference>
<dbReference type="GO" id="GO:0010181">
    <property type="term" value="F:FMN binding"/>
    <property type="evidence" value="ECO:0007669"/>
    <property type="project" value="InterPro"/>
</dbReference>
<evidence type="ECO:0000313" key="4">
    <source>
        <dbReference type="Proteomes" id="UP000580517"/>
    </source>
</evidence>
<dbReference type="Proteomes" id="UP000580517">
    <property type="component" value="Unassembled WGS sequence"/>
</dbReference>
<evidence type="ECO:0000256" key="1">
    <source>
        <dbReference type="ARBA" id="ARBA00023002"/>
    </source>
</evidence>